<dbReference type="Gene3D" id="3.40.50.1370">
    <property type="entry name" value="Aspartate/ornithine carbamoyltransferase"/>
    <property type="match status" value="2"/>
</dbReference>
<dbReference type="Proteomes" id="UP000483286">
    <property type="component" value="Unassembled WGS sequence"/>
</dbReference>
<dbReference type="Pfam" id="PF02729">
    <property type="entry name" value="OTCace_N"/>
    <property type="match status" value="1"/>
</dbReference>
<reference evidence="12 13" key="1">
    <citation type="submission" date="2019-12" db="EMBL/GenBank/DDBJ databases">
        <title>Deinococcus sp. HMF7620 Genome sequencing and assembly.</title>
        <authorList>
            <person name="Kang H."/>
            <person name="Kim H."/>
            <person name="Joh K."/>
        </authorList>
    </citation>
    <scope>NUCLEOTIDE SEQUENCE [LARGE SCALE GENOMIC DNA]</scope>
    <source>
        <strain evidence="12 13">HMF7620</strain>
    </source>
</reference>
<dbReference type="InterPro" id="IPR006131">
    <property type="entry name" value="Asp_carbamoyltransf_Asp/Orn-bd"/>
</dbReference>
<dbReference type="GO" id="GO:0019240">
    <property type="term" value="P:citrulline biosynthetic process"/>
    <property type="evidence" value="ECO:0007669"/>
    <property type="project" value="TreeGrafter"/>
</dbReference>
<dbReference type="GO" id="GO:0004585">
    <property type="term" value="F:ornithine carbamoyltransferase activity"/>
    <property type="evidence" value="ECO:0007669"/>
    <property type="project" value="UniProtKB-UniRule"/>
</dbReference>
<evidence type="ECO:0000259" key="11">
    <source>
        <dbReference type="Pfam" id="PF02729"/>
    </source>
</evidence>
<organism evidence="12 13">
    <name type="scientific">Deinococcus arboris</name>
    <dbReference type="NCBI Taxonomy" id="2682977"/>
    <lineage>
        <taxon>Bacteria</taxon>
        <taxon>Thermotogati</taxon>
        <taxon>Deinococcota</taxon>
        <taxon>Deinococci</taxon>
        <taxon>Deinococcales</taxon>
        <taxon>Deinococcaceae</taxon>
        <taxon>Deinococcus</taxon>
    </lineage>
</organism>
<evidence type="ECO:0000256" key="5">
    <source>
        <dbReference type="ARBA" id="ARBA00022571"/>
    </source>
</evidence>
<dbReference type="SUPFAM" id="SSF53671">
    <property type="entry name" value="Aspartate/ornithine carbamoyltransferase"/>
    <property type="match status" value="1"/>
</dbReference>
<evidence type="ECO:0000313" key="12">
    <source>
        <dbReference type="EMBL" id="MVN85376.1"/>
    </source>
</evidence>
<dbReference type="EC" id="2.1.3.3" evidence="3 9"/>
<dbReference type="FunFam" id="3.40.50.1370:FF:000024">
    <property type="entry name" value="Ornithine carbamoyltransferase"/>
    <property type="match status" value="1"/>
</dbReference>
<feature type="binding site" evidence="9">
    <location>
        <position position="351"/>
    </location>
    <ligand>
        <name>carbamoyl phosphate</name>
        <dbReference type="ChEBI" id="CHEBI:58228"/>
    </ligand>
</feature>
<dbReference type="GO" id="GO:0005737">
    <property type="term" value="C:cytoplasm"/>
    <property type="evidence" value="ECO:0007669"/>
    <property type="project" value="UniProtKB-SubCell"/>
</dbReference>
<dbReference type="PRINTS" id="PR00100">
    <property type="entry name" value="AOTCASE"/>
</dbReference>
<sequence length="370" mass="41019">MRNWLGWPGDDLGQLYFLPMPKAEKTVKTRKKSEAETEAAVLRSAPALQKDALHTLDTLPAPVMAGRDFLSNLDMTAAELRAVLDTAHSMKRGEWRAVKPLAGLSLALVFEKASLRTRTTFDVGMYQLGGHAMTLSNTEIGLGTRERVSDVARNLERWVDGVMGRVYLQQTLQELAQHASIPVINGLSDMLHPAQLLADYQTIEEEFGADLRGRRVVYIGDGNNLANSHIHMGILTGTDVTVVTPVGYEPNAGVLMDAVRAGVQVTLTNDLRAVEGADVLYTDVWISMGQEAEADIRRRAFRGYQVTPQMLDTIAPHGIFLHCLPAHYGEETVPEATEHPKSRVFDQAENRLHAQKALLYHLMGHLQPRW</sequence>
<comment type="subcellular location">
    <subcellularLocation>
        <location evidence="9">Cytoplasm</location>
    </subcellularLocation>
</comment>
<accession>A0A7C9LL45</accession>
<keyword evidence="13" id="KW-1185">Reference proteome</keyword>
<dbReference type="NCBIfam" id="NF001986">
    <property type="entry name" value="PRK00779.1"/>
    <property type="match status" value="1"/>
</dbReference>
<comment type="pathway">
    <text evidence="1">Amino-acid biosynthesis; L-arginine biosynthesis; L-arginine from L-ornithine and carbamoyl phosphate: step 1/3.</text>
</comment>
<evidence type="ECO:0000256" key="2">
    <source>
        <dbReference type="ARBA" id="ARBA00007805"/>
    </source>
</evidence>
<feature type="binding site" evidence="9">
    <location>
        <position position="283"/>
    </location>
    <ligand>
        <name>L-ornithine</name>
        <dbReference type="ChEBI" id="CHEBI:46911"/>
    </ligand>
</feature>
<keyword evidence="7 9" id="KW-0808">Transferase</keyword>
<dbReference type="FunFam" id="3.40.50.1370:FF:000008">
    <property type="entry name" value="Ornithine carbamoyltransferase"/>
    <property type="match status" value="1"/>
</dbReference>
<keyword evidence="4 9" id="KW-0963">Cytoplasm</keyword>
<evidence type="ECO:0000256" key="4">
    <source>
        <dbReference type="ARBA" id="ARBA00022490"/>
    </source>
</evidence>
<evidence type="ECO:0000256" key="7">
    <source>
        <dbReference type="ARBA" id="ARBA00022679"/>
    </source>
</evidence>
<comment type="caution">
    <text evidence="12">The sequence shown here is derived from an EMBL/GenBank/DDBJ whole genome shotgun (WGS) entry which is preliminary data.</text>
</comment>
<evidence type="ECO:0000259" key="10">
    <source>
        <dbReference type="Pfam" id="PF00185"/>
    </source>
</evidence>
<evidence type="ECO:0000256" key="9">
    <source>
        <dbReference type="HAMAP-Rule" id="MF_01109"/>
    </source>
</evidence>
<dbReference type="PANTHER" id="PTHR45753:SF3">
    <property type="entry name" value="ORNITHINE TRANSCARBAMYLASE, MITOCHONDRIAL"/>
    <property type="match status" value="1"/>
</dbReference>
<feature type="binding site" evidence="9">
    <location>
        <begin position="192"/>
        <end position="195"/>
    </location>
    <ligand>
        <name>carbamoyl phosphate</name>
        <dbReference type="ChEBI" id="CHEBI:58228"/>
    </ligand>
</feature>
<dbReference type="EMBL" id="WQLB01000001">
    <property type="protein sequence ID" value="MVN85376.1"/>
    <property type="molecule type" value="Genomic_DNA"/>
</dbReference>
<dbReference type="PRINTS" id="PR00102">
    <property type="entry name" value="OTCASE"/>
</dbReference>
<evidence type="ECO:0000256" key="1">
    <source>
        <dbReference type="ARBA" id="ARBA00004975"/>
    </source>
</evidence>
<dbReference type="InterPro" id="IPR002292">
    <property type="entry name" value="Orn/put_carbamltrans"/>
</dbReference>
<protein>
    <recommendedName>
        <fullName evidence="3 9">Ornithine carbamoyltransferase</fullName>
        <shortName evidence="9">OTCase</shortName>
        <ecNumber evidence="3 9">2.1.3.3</ecNumber>
    </recommendedName>
</protein>
<dbReference type="HAMAP" id="MF_01109">
    <property type="entry name" value="OTCase"/>
    <property type="match status" value="1"/>
</dbReference>
<proteinExistence type="inferred from homology"/>
<feature type="domain" description="Aspartate/ornithine carbamoyltransferase carbamoyl-P binding" evidence="11">
    <location>
        <begin position="67"/>
        <end position="205"/>
    </location>
</feature>
<dbReference type="Pfam" id="PF00185">
    <property type="entry name" value="OTCace"/>
    <property type="match status" value="1"/>
</dbReference>
<dbReference type="AlphaFoldDB" id="A0A7C9LL45"/>
<comment type="catalytic activity">
    <reaction evidence="8 9">
        <text>carbamoyl phosphate + L-ornithine = L-citrulline + phosphate + H(+)</text>
        <dbReference type="Rhea" id="RHEA:19513"/>
        <dbReference type="ChEBI" id="CHEBI:15378"/>
        <dbReference type="ChEBI" id="CHEBI:43474"/>
        <dbReference type="ChEBI" id="CHEBI:46911"/>
        <dbReference type="ChEBI" id="CHEBI:57743"/>
        <dbReference type="ChEBI" id="CHEBI:58228"/>
        <dbReference type="EC" id="2.1.3.3"/>
    </reaction>
</comment>
<comment type="caution">
    <text evidence="9">Lacks conserved residue(s) required for the propagation of feature annotation.</text>
</comment>
<keyword evidence="6" id="KW-0028">Amino-acid biosynthesis</keyword>
<gene>
    <name evidence="12" type="primary">argF</name>
    <name evidence="12" type="ORF">GO986_01165</name>
</gene>
<dbReference type="InterPro" id="IPR036901">
    <property type="entry name" value="Asp/Orn_carbamoylTrfase_sf"/>
</dbReference>
<feature type="binding site" evidence="9">
    <location>
        <position position="165"/>
    </location>
    <ligand>
        <name>carbamoyl phosphate</name>
        <dbReference type="ChEBI" id="CHEBI:58228"/>
    </ligand>
</feature>
<dbReference type="GO" id="GO:0016597">
    <property type="term" value="F:amino acid binding"/>
    <property type="evidence" value="ECO:0007669"/>
    <property type="project" value="InterPro"/>
</dbReference>
<dbReference type="GO" id="GO:0042450">
    <property type="term" value="P:L-arginine biosynthetic process via ornithine"/>
    <property type="evidence" value="ECO:0007669"/>
    <property type="project" value="UniProtKB-UniRule"/>
</dbReference>
<feature type="binding site" evidence="9">
    <location>
        <position position="224"/>
    </location>
    <ligand>
        <name>L-ornithine</name>
        <dbReference type="ChEBI" id="CHEBI:46911"/>
    </ligand>
</feature>
<dbReference type="InterPro" id="IPR006130">
    <property type="entry name" value="Asp/Orn_carbamoylTrfase"/>
</dbReference>
<evidence type="ECO:0000256" key="8">
    <source>
        <dbReference type="ARBA" id="ARBA00048772"/>
    </source>
</evidence>
<feature type="binding site" evidence="9">
    <location>
        <begin position="323"/>
        <end position="324"/>
    </location>
    <ligand>
        <name>carbamoyl phosphate</name>
        <dbReference type="ChEBI" id="CHEBI:58228"/>
    </ligand>
</feature>
<feature type="domain" description="Aspartate/ornithine carbamoyltransferase Asp/Orn-binding" evidence="10">
    <location>
        <begin position="213"/>
        <end position="362"/>
    </location>
</feature>
<evidence type="ECO:0000256" key="3">
    <source>
        <dbReference type="ARBA" id="ARBA00013007"/>
    </source>
</evidence>
<dbReference type="InterPro" id="IPR024904">
    <property type="entry name" value="OTCase_ArgI"/>
</dbReference>
<dbReference type="NCBIfam" id="TIGR00658">
    <property type="entry name" value="orni_carb_tr"/>
    <property type="match status" value="1"/>
</dbReference>
<name>A0A7C9LL45_9DEIO</name>
<feature type="binding site" evidence="9">
    <location>
        <begin position="287"/>
        <end position="288"/>
    </location>
    <ligand>
        <name>L-ornithine</name>
        <dbReference type="ChEBI" id="CHEBI:46911"/>
    </ligand>
</feature>
<evidence type="ECO:0000313" key="13">
    <source>
        <dbReference type="Proteomes" id="UP000483286"/>
    </source>
</evidence>
<dbReference type="PANTHER" id="PTHR45753">
    <property type="entry name" value="ORNITHINE CARBAMOYLTRANSFERASE, MITOCHONDRIAL"/>
    <property type="match status" value="1"/>
</dbReference>
<comment type="similarity">
    <text evidence="2 9">Belongs to the aspartate/ornithine carbamoyltransferase superfamily. OTCase family.</text>
</comment>
<keyword evidence="5" id="KW-0055">Arginine biosynthesis</keyword>
<dbReference type="InterPro" id="IPR006132">
    <property type="entry name" value="Asp/Orn_carbamoyltranf_P-bd"/>
</dbReference>
<evidence type="ECO:0000256" key="6">
    <source>
        <dbReference type="ARBA" id="ARBA00022605"/>
    </source>
</evidence>